<proteinExistence type="inferred from homology"/>
<dbReference type="Pfam" id="PF17101">
    <property type="entry name" value="Stealth_CR1"/>
    <property type="match status" value="1"/>
</dbReference>
<organism evidence="6 7">
    <name type="scientific">Acinetobacter lwoffii</name>
    <dbReference type="NCBI Taxonomy" id="28090"/>
    <lineage>
        <taxon>Bacteria</taxon>
        <taxon>Pseudomonadati</taxon>
        <taxon>Pseudomonadota</taxon>
        <taxon>Gammaproteobacteria</taxon>
        <taxon>Moraxellales</taxon>
        <taxon>Moraxellaceae</taxon>
        <taxon>Acinetobacter</taxon>
    </lineage>
</organism>
<dbReference type="PANTHER" id="PTHR24045:SF0">
    <property type="entry name" value="N-ACETYLGLUCOSAMINE-1-PHOSPHOTRANSFERASE SUBUNITS ALPHA_BETA"/>
    <property type="match status" value="1"/>
</dbReference>
<reference evidence="6" key="2">
    <citation type="journal article" date="2019" name="Nat. Commun.">
        <title>Spatiotemporal dynamics of multidrug resistant bacteria on intensive care unit surfaces.</title>
        <authorList>
            <person name="D'Souza A.W."/>
            <person name="Potter R.F."/>
            <person name="Wallace M."/>
            <person name="Shupe A."/>
            <person name="Patel S."/>
            <person name="Sun X."/>
            <person name="Gul D."/>
            <person name="Kwon J.H."/>
            <person name="Andleeb S."/>
            <person name="Burnham C.D."/>
            <person name="Dantas G."/>
        </authorList>
    </citation>
    <scope>NUCLEOTIDE SEQUENCE</scope>
    <source>
        <strain evidence="6">AL_065</strain>
    </source>
</reference>
<evidence type="ECO:0000259" key="4">
    <source>
        <dbReference type="Pfam" id="PF11380"/>
    </source>
</evidence>
<reference evidence="6" key="1">
    <citation type="submission" date="2018-10" db="EMBL/GenBank/DDBJ databases">
        <authorList>
            <person name="D'Souza A.W."/>
            <person name="Potter R.F."/>
            <person name="Wallace M."/>
            <person name="Shupe A."/>
            <person name="Patel S."/>
            <person name="Sun S."/>
            <person name="Gul D."/>
            <person name="Kwon J.H."/>
            <person name="Andleeb S."/>
            <person name="Burnham C.-A.D."/>
            <person name="Dantas G."/>
        </authorList>
    </citation>
    <scope>NUCLEOTIDE SEQUENCE</scope>
    <source>
        <strain evidence="6">AL_065</strain>
    </source>
</reference>
<dbReference type="InterPro" id="IPR021520">
    <property type="entry name" value="Stealth_CR2"/>
</dbReference>
<evidence type="ECO:0000313" key="6">
    <source>
        <dbReference type="EMBL" id="QXR07006.1"/>
    </source>
</evidence>
<sequence>MEKIDFVIAWVDGNDVKHRLKRQQFQSTNIVKGSAEETRFASNDEIYFSIASILKYVPYFGTIYIITDEQQPAHIHDFFEQGLCAPEQIKIIDHRTIFAGHEQYLPTFNSLSIETMLWNIPGLSKYFIYLNDDFFFNASSELDDFLVGDQIKVYGHWENNSLIKAKFNLRKGLNKYFGKPLQPKYTIAQMLSAELCGFNKYYEIHHRPHILDRDVLQNYFQKYPTTLAQQIRHRFRSAFQFLPVGLNNHLKIQANEAVLYDDINIAYLKNEALLSLFLENLNNTTIKFGCIQSLDQFDPKEAEKVSFALIAKFKNYLPLSIQH</sequence>
<evidence type="ECO:0000256" key="3">
    <source>
        <dbReference type="ARBA" id="ARBA00023169"/>
    </source>
</evidence>
<dbReference type="GO" id="GO:0016772">
    <property type="term" value="F:transferase activity, transferring phosphorus-containing groups"/>
    <property type="evidence" value="ECO:0007669"/>
    <property type="project" value="InterPro"/>
</dbReference>
<dbReference type="InterPro" id="IPR047141">
    <property type="entry name" value="Stealth"/>
</dbReference>
<comment type="similarity">
    <text evidence="1">Belongs to the stealth family.</text>
</comment>
<evidence type="ECO:0000313" key="7">
    <source>
        <dbReference type="Proteomes" id="UP000293391"/>
    </source>
</evidence>
<dbReference type="EMBL" id="CP078045">
    <property type="protein sequence ID" value="QXR07006.1"/>
    <property type="molecule type" value="Genomic_DNA"/>
</dbReference>
<gene>
    <name evidence="6" type="ORF">EVX74_013155</name>
</gene>
<reference evidence="6" key="3">
    <citation type="submission" date="2021-06" db="EMBL/GenBank/DDBJ databases">
        <authorList>
            <person name="Diorio-Toth L."/>
        </authorList>
    </citation>
    <scope>NUCLEOTIDE SEQUENCE</scope>
    <source>
        <strain evidence="6">AL_065</strain>
    </source>
</reference>
<evidence type="ECO:0000256" key="2">
    <source>
        <dbReference type="ARBA" id="ARBA00022679"/>
    </source>
</evidence>
<evidence type="ECO:0000259" key="5">
    <source>
        <dbReference type="Pfam" id="PF17101"/>
    </source>
</evidence>
<dbReference type="PANTHER" id="PTHR24045">
    <property type="match status" value="1"/>
</dbReference>
<name>A0A4Q4E2Y0_ACILW</name>
<dbReference type="InterPro" id="IPR031358">
    <property type="entry name" value="Stealth_CR1"/>
</dbReference>
<dbReference type="GO" id="GO:0000271">
    <property type="term" value="P:polysaccharide biosynthetic process"/>
    <property type="evidence" value="ECO:0007669"/>
    <property type="project" value="UniProtKB-KW"/>
</dbReference>
<dbReference type="RefSeq" id="WP_004278327.1">
    <property type="nucleotide sequence ID" value="NZ_CAYTBE010000025.1"/>
</dbReference>
<feature type="domain" description="Stealth protein CR1 conserved region 1" evidence="5">
    <location>
        <begin position="2"/>
        <end position="25"/>
    </location>
</feature>
<dbReference type="Pfam" id="PF11380">
    <property type="entry name" value="Stealth_CR2"/>
    <property type="match status" value="1"/>
</dbReference>
<keyword evidence="3" id="KW-0270">Exopolysaccharide synthesis</keyword>
<accession>A0A4Q4E2Y0</accession>
<dbReference type="AlphaFoldDB" id="A0A4Q4E2Y0"/>
<dbReference type="Proteomes" id="UP000293391">
    <property type="component" value="Chromosome"/>
</dbReference>
<evidence type="ECO:0000256" key="1">
    <source>
        <dbReference type="ARBA" id="ARBA00007583"/>
    </source>
</evidence>
<keyword evidence="2" id="KW-0808">Transferase</keyword>
<feature type="domain" description="Stealth protein CR2 conserved region 2" evidence="4">
    <location>
        <begin position="39"/>
        <end position="149"/>
    </location>
</feature>
<protein>
    <submittedName>
        <fullName evidence="6">Stealth CR1 domain-containing protein</fullName>
    </submittedName>
</protein>